<accession>I7JCW7</accession>
<sequence length="635" mass="72237">MYTQSITINLLCVLCWTIDISSVSITSNIIDISNRSKKFGEYVLTSNKIPRYKCHNSFKRHNDDLAFLTKGIVLYRNNSLYNKRLKSPEAEKDPTFVTKLSNSLAKIKKRFLNIVYPSGVTSNYYKYANWRLLERFSHSMSQSISNNPLAAKILLNQSTYSTNDGVINIAYKIDFIATNLMTQIFKEIVSRIVKTMWVGNIGIGFDMNPRAFCFWGSLICTITNTADFLSTLFNFKYISITRHITTLFRQIGMLTTSASIGPIYGSFKSQNNVSNIGEITAKMEAVTPLCDLLGSATGSVISYLIAPYQYYYRGIAFAIAALIANYSSYCAVQMVVFRSLNISRCFVVLEDFSTALLKRLDRYLIYHNLKRSLKSNIQGKTTNGIMMNKYDYDNEGGEIAEMIFKREFKKANEMLQRFTQSHMCNTLRASRFNESTTTNATTEEPQNLAQKRISTQLLTPGDIAKMEPFLFPGSDGALPYGVIKKHIRSTNVDYLTLVRYLMIFKNENFLVVISPHTGVEAVIYKNAKPRDAILAILTYNIADKLWSIFSDIVDDNTSELRELWNFCKSSARKLFRSDKHESKNVQFCDSLEAKQGLSTVSYAYTMAKACIDELLLSLESAKWEIDKFDVSTLKK</sequence>
<comment type="similarity">
    <text evidence="2">Belongs to the RUS1 family.</text>
</comment>
<gene>
    <name evidence="9" type="ORF">BmR1_04g06440</name>
</gene>
<organism evidence="9 10">
    <name type="scientific">Babesia microti (strain RI)</name>
    <dbReference type="NCBI Taxonomy" id="1133968"/>
    <lineage>
        <taxon>Eukaryota</taxon>
        <taxon>Sar</taxon>
        <taxon>Alveolata</taxon>
        <taxon>Apicomplexa</taxon>
        <taxon>Aconoidasida</taxon>
        <taxon>Piroplasmida</taxon>
        <taxon>Babesiidae</taxon>
        <taxon>Babesia</taxon>
    </lineage>
</organism>
<reference evidence="9 10" key="1">
    <citation type="journal article" date="2012" name="Nucleic Acids Res.">
        <title>Sequencing of the smallest Apicomplexan genome from the human pathogen Babesia microti.</title>
        <authorList>
            <person name="Cornillot E."/>
            <person name="Hadj-Kaddour K."/>
            <person name="Dassouli A."/>
            <person name="Noel B."/>
            <person name="Ranwez V."/>
            <person name="Vacherie B."/>
            <person name="Augagneur Y."/>
            <person name="Bres V."/>
            <person name="Duclos A."/>
            <person name="Randazzo S."/>
            <person name="Carcy B."/>
            <person name="Debierre-Grockiego F."/>
            <person name="Delbecq S."/>
            <person name="Moubri-Menage K."/>
            <person name="Shams-Eldin H."/>
            <person name="Usmani-Brown S."/>
            <person name="Bringaud F."/>
            <person name="Wincker P."/>
            <person name="Vivares C.P."/>
            <person name="Schwarz R.T."/>
            <person name="Schetters T.P."/>
            <person name="Krause P.J."/>
            <person name="Gorenflot A."/>
            <person name="Berry V."/>
            <person name="Barbe V."/>
            <person name="Ben Mamoun C."/>
        </authorList>
    </citation>
    <scope>NUCLEOTIDE SEQUENCE [LARGE SCALE GENOMIC DNA]</scope>
    <source>
        <strain evidence="9 10">RI</strain>
    </source>
</reference>
<evidence type="ECO:0000256" key="2">
    <source>
        <dbReference type="ARBA" id="ARBA00007558"/>
    </source>
</evidence>
<feature type="chain" id="PRO_5003711210" description="Protein root UVB sensitive/RUS domain-containing protein" evidence="7">
    <location>
        <begin position="23"/>
        <end position="635"/>
    </location>
</feature>
<keyword evidence="4 6" id="KW-1133">Transmembrane helix</keyword>
<dbReference type="OrthoDB" id="364779at2759"/>
<evidence type="ECO:0000313" key="10">
    <source>
        <dbReference type="Proteomes" id="UP000002899"/>
    </source>
</evidence>
<evidence type="ECO:0000256" key="7">
    <source>
        <dbReference type="SAM" id="SignalP"/>
    </source>
</evidence>
<dbReference type="PANTHER" id="PTHR12770">
    <property type="entry name" value="RUS1 FAMILY PROTEIN C16ORF58"/>
    <property type="match status" value="1"/>
</dbReference>
<dbReference type="InterPro" id="IPR006968">
    <property type="entry name" value="RUS_fam"/>
</dbReference>
<dbReference type="EMBL" id="LN871599">
    <property type="protein sequence ID" value="CCF75485.1"/>
    <property type="molecule type" value="Genomic_DNA"/>
</dbReference>
<proteinExistence type="inferred from homology"/>
<evidence type="ECO:0000256" key="1">
    <source>
        <dbReference type="ARBA" id="ARBA00004370"/>
    </source>
</evidence>
<dbReference type="KEGG" id="bmic:BmR1_04g06440"/>
<dbReference type="AlphaFoldDB" id="I7JCW7"/>
<name>I7JCW7_BABMR</name>
<dbReference type="GO" id="GO:0016020">
    <property type="term" value="C:membrane"/>
    <property type="evidence" value="ECO:0007669"/>
    <property type="project" value="UniProtKB-SubCell"/>
</dbReference>
<keyword evidence="7" id="KW-0732">Signal</keyword>
<feature type="domain" description="Protein root UVB sensitive/RUS" evidence="8">
    <location>
        <begin position="102"/>
        <end position="353"/>
    </location>
</feature>
<reference evidence="9 10" key="3">
    <citation type="journal article" date="2016" name="Sci. Rep.">
        <title>Genome-wide diversity and gene expression profiling of Babesia microti isolates identify polymorphic genes that mediate host-pathogen interactions.</title>
        <authorList>
            <person name="Silva J.C."/>
            <person name="Cornillot E."/>
            <person name="McCracken C."/>
            <person name="Usmani-Brown S."/>
            <person name="Dwivedi A."/>
            <person name="Ifeonu O.O."/>
            <person name="Crabtree J."/>
            <person name="Gotia H.T."/>
            <person name="Virji A.Z."/>
            <person name="Reynes C."/>
            <person name="Colinge J."/>
            <person name="Kumar V."/>
            <person name="Lawres L."/>
            <person name="Pazzi J.E."/>
            <person name="Pablo J.V."/>
            <person name="Hung C."/>
            <person name="Brancato J."/>
            <person name="Kumari P."/>
            <person name="Orvis J."/>
            <person name="Tretina K."/>
            <person name="Chibucos M."/>
            <person name="Ott S."/>
            <person name="Sadzewicz L."/>
            <person name="Sengamalay N."/>
            <person name="Shetty A.C."/>
            <person name="Su Q."/>
            <person name="Tallon L."/>
            <person name="Fraser C.M."/>
            <person name="Frutos R."/>
            <person name="Molina D.M."/>
            <person name="Krause P.J."/>
            <person name="Ben Mamoun C."/>
        </authorList>
    </citation>
    <scope>NUCLEOTIDE SEQUENCE [LARGE SCALE GENOMIC DNA]</scope>
    <source>
        <strain evidence="9 10">RI</strain>
    </source>
</reference>
<protein>
    <recommendedName>
        <fullName evidence="8">Protein root UVB sensitive/RUS domain-containing protein</fullName>
    </recommendedName>
</protein>
<feature type="signal peptide" evidence="7">
    <location>
        <begin position="1"/>
        <end position="22"/>
    </location>
</feature>
<dbReference type="InterPro" id="IPR054549">
    <property type="entry name" value="UVB_sens_RUS_dom"/>
</dbReference>
<keyword evidence="3 6" id="KW-0812">Transmembrane</keyword>
<dbReference type="VEuPathDB" id="PiroplasmaDB:BmR1_04g06440"/>
<feature type="transmembrane region" description="Helical" evidence="6">
    <location>
        <begin position="310"/>
        <end position="329"/>
    </location>
</feature>
<evidence type="ECO:0000256" key="3">
    <source>
        <dbReference type="ARBA" id="ARBA00022692"/>
    </source>
</evidence>
<evidence type="ECO:0000256" key="5">
    <source>
        <dbReference type="ARBA" id="ARBA00023136"/>
    </source>
</evidence>
<dbReference type="Pfam" id="PF04884">
    <property type="entry name" value="UVB_sens_prot"/>
    <property type="match status" value="1"/>
</dbReference>
<reference evidence="9 10" key="2">
    <citation type="journal article" date="2013" name="PLoS ONE">
        <title>Whole genome mapping and re-organization of the nuclear and mitochondrial genomes of Babesia microti isolates.</title>
        <authorList>
            <person name="Cornillot E."/>
            <person name="Dassouli A."/>
            <person name="Garg A."/>
            <person name="Pachikara N."/>
            <person name="Randazzo S."/>
            <person name="Depoix D."/>
            <person name="Carcy B."/>
            <person name="Delbecq S."/>
            <person name="Frutos R."/>
            <person name="Silva J.C."/>
            <person name="Sutton R."/>
            <person name="Krause P.J."/>
            <person name="Mamoun C.B."/>
        </authorList>
    </citation>
    <scope>NUCLEOTIDE SEQUENCE [LARGE SCALE GENOMIC DNA]</scope>
    <source>
        <strain evidence="9 10">RI</strain>
    </source>
</reference>
<dbReference type="RefSeq" id="XP_012649893.1">
    <property type="nucleotide sequence ID" value="XM_012794439.1"/>
</dbReference>
<evidence type="ECO:0000313" key="9">
    <source>
        <dbReference type="EMBL" id="CCF75485.1"/>
    </source>
</evidence>
<keyword evidence="10" id="KW-1185">Reference proteome</keyword>
<dbReference type="PANTHER" id="PTHR12770:SF31">
    <property type="entry name" value="RUS FAMILY MEMBER 1"/>
    <property type="match status" value="1"/>
</dbReference>
<evidence type="ECO:0000259" key="8">
    <source>
        <dbReference type="Pfam" id="PF04884"/>
    </source>
</evidence>
<evidence type="ECO:0000256" key="4">
    <source>
        <dbReference type="ARBA" id="ARBA00022989"/>
    </source>
</evidence>
<dbReference type="GeneID" id="24425933"/>
<evidence type="ECO:0000256" key="6">
    <source>
        <dbReference type="SAM" id="Phobius"/>
    </source>
</evidence>
<dbReference type="Proteomes" id="UP000002899">
    <property type="component" value="Chromosome IV"/>
</dbReference>
<keyword evidence="5 6" id="KW-0472">Membrane</keyword>
<comment type="subcellular location">
    <subcellularLocation>
        <location evidence="1">Membrane</location>
    </subcellularLocation>
</comment>